<sequence>MAPSRRLAVPIGVNLLLGVPAMIPIHLTWYIVANGPLAELGWTEQSWTWNPNDGLLPLVTMATVLFVLFGSIWVGVNAYMRYRTAVPATRYWLACSVATLAPLCIDAVR</sequence>
<keyword evidence="1" id="KW-0472">Membrane</keyword>
<proteinExistence type="predicted"/>
<protein>
    <submittedName>
        <fullName evidence="2">Uncharacterized protein</fullName>
    </submittedName>
</protein>
<reference evidence="2 3" key="1">
    <citation type="submission" date="2019-06" db="EMBL/GenBank/DDBJ databases">
        <title>Sequencing the genomes of 1000 actinobacteria strains.</title>
        <authorList>
            <person name="Klenk H.-P."/>
        </authorList>
    </citation>
    <scope>NUCLEOTIDE SEQUENCE [LARGE SCALE GENOMIC DNA]</scope>
    <source>
        <strain evidence="2 3">DSM 43866</strain>
    </source>
</reference>
<organism evidence="2 3">
    <name type="scientific">Actinoplanes teichomyceticus</name>
    <dbReference type="NCBI Taxonomy" id="1867"/>
    <lineage>
        <taxon>Bacteria</taxon>
        <taxon>Bacillati</taxon>
        <taxon>Actinomycetota</taxon>
        <taxon>Actinomycetes</taxon>
        <taxon>Micromonosporales</taxon>
        <taxon>Micromonosporaceae</taxon>
        <taxon>Actinoplanes</taxon>
    </lineage>
</organism>
<keyword evidence="1" id="KW-0812">Transmembrane</keyword>
<evidence type="ECO:0000313" key="2">
    <source>
        <dbReference type="EMBL" id="TWG25845.1"/>
    </source>
</evidence>
<accession>A0A561WPS0</accession>
<evidence type="ECO:0000313" key="3">
    <source>
        <dbReference type="Proteomes" id="UP000320239"/>
    </source>
</evidence>
<keyword evidence="3" id="KW-1185">Reference proteome</keyword>
<dbReference type="EMBL" id="VIWY01000001">
    <property type="protein sequence ID" value="TWG25845.1"/>
    <property type="molecule type" value="Genomic_DNA"/>
</dbReference>
<name>A0A561WPS0_ACTTI</name>
<feature type="transmembrane region" description="Helical" evidence="1">
    <location>
        <begin position="7"/>
        <end position="32"/>
    </location>
</feature>
<feature type="transmembrane region" description="Helical" evidence="1">
    <location>
        <begin position="55"/>
        <end position="79"/>
    </location>
</feature>
<keyword evidence="1" id="KW-1133">Transmembrane helix</keyword>
<dbReference type="Proteomes" id="UP000320239">
    <property type="component" value="Unassembled WGS sequence"/>
</dbReference>
<dbReference type="AlphaFoldDB" id="A0A561WPS0"/>
<comment type="caution">
    <text evidence="2">The sequence shown here is derived from an EMBL/GenBank/DDBJ whole genome shotgun (WGS) entry which is preliminary data.</text>
</comment>
<gene>
    <name evidence="2" type="ORF">FHX34_101817</name>
</gene>
<evidence type="ECO:0000256" key="1">
    <source>
        <dbReference type="SAM" id="Phobius"/>
    </source>
</evidence>